<dbReference type="Gene3D" id="2.60.40.10">
    <property type="entry name" value="Immunoglobulins"/>
    <property type="match status" value="1"/>
</dbReference>
<dbReference type="GO" id="GO:0007156">
    <property type="term" value="P:homophilic cell adhesion via plasma membrane adhesion molecules"/>
    <property type="evidence" value="ECO:0007669"/>
    <property type="project" value="TreeGrafter"/>
</dbReference>
<dbReference type="InterPro" id="IPR036179">
    <property type="entry name" value="Ig-like_dom_sf"/>
</dbReference>
<dbReference type="InterPro" id="IPR003599">
    <property type="entry name" value="Ig_sub"/>
</dbReference>
<evidence type="ECO:0000256" key="1">
    <source>
        <dbReference type="ARBA" id="ARBA00022729"/>
    </source>
</evidence>
<dbReference type="InterPro" id="IPR003598">
    <property type="entry name" value="Ig_sub2"/>
</dbReference>
<dbReference type="InterPro" id="IPR050958">
    <property type="entry name" value="Cell_Adh-Cytoskel_Orgn"/>
</dbReference>
<dbReference type="InterPro" id="IPR007110">
    <property type="entry name" value="Ig-like_dom"/>
</dbReference>
<dbReference type="InterPro" id="IPR013783">
    <property type="entry name" value="Ig-like_fold"/>
</dbReference>
<name>A0A852JFP8_9PICI</name>
<dbReference type="PANTHER" id="PTHR45080:SF8">
    <property type="entry name" value="IG-LIKE DOMAIN-CONTAINING PROTEIN"/>
    <property type="match status" value="1"/>
</dbReference>
<evidence type="ECO:0000256" key="2">
    <source>
        <dbReference type="ARBA" id="ARBA00023157"/>
    </source>
</evidence>
<proteinExistence type="predicted"/>
<evidence type="ECO:0000313" key="5">
    <source>
        <dbReference type="Proteomes" id="UP000627253"/>
    </source>
</evidence>
<feature type="non-terminal residue" evidence="4">
    <location>
        <position position="1"/>
    </location>
</feature>
<dbReference type="SMART" id="SM00408">
    <property type="entry name" value="IGc2"/>
    <property type="match status" value="1"/>
</dbReference>
<evidence type="ECO:0000313" key="4">
    <source>
        <dbReference type="EMBL" id="NXX51960.1"/>
    </source>
</evidence>
<keyword evidence="5" id="KW-1185">Reference proteome</keyword>
<feature type="non-terminal residue" evidence="4">
    <location>
        <position position="71"/>
    </location>
</feature>
<keyword evidence="2" id="KW-1015">Disulfide bond</keyword>
<dbReference type="CDD" id="cd00096">
    <property type="entry name" value="Ig"/>
    <property type="match status" value="1"/>
</dbReference>
<dbReference type="PROSITE" id="PS50835">
    <property type="entry name" value="IG_LIKE"/>
    <property type="match status" value="1"/>
</dbReference>
<comment type="caution">
    <text evidence="4">The sequence shown here is derived from an EMBL/GenBank/DDBJ whole genome shotgun (WGS) entry which is preliminary data.</text>
</comment>
<organism evidence="4 5">
    <name type="scientific">Tricholaema leucomelas</name>
    <name type="common">pied barbet</name>
    <dbReference type="NCBI Taxonomy" id="240729"/>
    <lineage>
        <taxon>Eukaryota</taxon>
        <taxon>Metazoa</taxon>
        <taxon>Chordata</taxon>
        <taxon>Craniata</taxon>
        <taxon>Vertebrata</taxon>
        <taxon>Euteleostomi</taxon>
        <taxon>Archelosauria</taxon>
        <taxon>Archosauria</taxon>
        <taxon>Dinosauria</taxon>
        <taxon>Saurischia</taxon>
        <taxon>Theropoda</taxon>
        <taxon>Coelurosauria</taxon>
        <taxon>Aves</taxon>
        <taxon>Neognathae</taxon>
        <taxon>Neoaves</taxon>
        <taxon>Telluraves</taxon>
        <taxon>Coraciimorphae</taxon>
        <taxon>Piciformes</taxon>
        <taxon>Lybiidae</taxon>
        <taxon>Tricholaema lacrymosa</taxon>
    </lineage>
</organism>
<dbReference type="Proteomes" id="UP000627253">
    <property type="component" value="Unassembled WGS sequence"/>
</dbReference>
<sequence>GSRVELSCQAQGHPLPLLSWFRGGVLLREEPDRTGLELVLARVEPEQAGTYWCLAENRHGRSNRSLLLEVA</sequence>
<dbReference type="EMBL" id="WAAF01054971">
    <property type="protein sequence ID" value="NXX51960.1"/>
    <property type="molecule type" value="Genomic_DNA"/>
</dbReference>
<dbReference type="GO" id="GO:0005886">
    <property type="term" value="C:plasma membrane"/>
    <property type="evidence" value="ECO:0007669"/>
    <property type="project" value="TreeGrafter"/>
</dbReference>
<evidence type="ECO:0000259" key="3">
    <source>
        <dbReference type="PROSITE" id="PS50835"/>
    </source>
</evidence>
<gene>
    <name evidence="4" type="primary">Smp_1</name>
    <name evidence="4" type="ORF">TRILEU_R15445</name>
</gene>
<dbReference type="SUPFAM" id="SSF48726">
    <property type="entry name" value="Immunoglobulin"/>
    <property type="match status" value="1"/>
</dbReference>
<keyword evidence="1" id="KW-0732">Signal</keyword>
<accession>A0A852JFP8</accession>
<reference evidence="4" key="1">
    <citation type="submission" date="2020-02" db="EMBL/GenBank/DDBJ databases">
        <title>Bird 10,000 Genomes (B10K) Project - Family phase.</title>
        <authorList>
            <person name="Zhang G."/>
        </authorList>
    </citation>
    <scope>NUCLEOTIDE SEQUENCE</scope>
    <source>
        <strain evidence="4">B10K-DU-002-37</strain>
        <tissue evidence="4">Muscle</tissue>
    </source>
</reference>
<dbReference type="AlphaFoldDB" id="A0A852JFP8"/>
<dbReference type="SMART" id="SM00409">
    <property type="entry name" value="IG"/>
    <property type="match status" value="1"/>
</dbReference>
<dbReference type="OrthoDB" id="10012075at2759"/>
<feature type="domain" description="Ig-like" evidence="3">
    <location>
        <begin position="1"/>
        <end position="71"/>
    </location>
</feature>
<dbReference type="PANTHER" id="PTHR45080">
    <property type="entry name" value="CONTACTIN 5"/>
    <property type="match status" value="1"/>
</dbReference>
<dbReference type="Pfam" id="PF13927">
    <property type="entry name" value="Ig_3"/>
    <property type="match status" value="1"/>
</dbReference>
<protein>
    <submittedName>
        <fullName evidence="4">SMP protein</fullName>
    </submittedName>
</protein>